<keyword evidence="2" id="KW-0378">Hydrolase</keyword>
<dbReference type="Gene3D" id="2.40.260.10">
    <property type="entry name" value="Sortase"/>
    <property type="match status" value="1"/>
</dbReference>
<dbReference type="EMBL" id="JBBNOP010000001">
    <property type="protein sequence ID" value="MEQ3361572.1"/>
    <property type="molecule type" value="Genomic_DNA"/>
</dbReference>
<keyword evidence="3" id="KW-1185">Reference proteome</keyword>
<feature type="transmembrane region" description="Helical" evidence="1">
    <location>
        <begin position="276"/>
        <end position="296"/>
    </location>
</feature>
<evidence type="ECO:0000313" key="2">
    <source>
        <dbReference type="EMBL" id="MEQ3361572.1"/>
    </source>
</evidence>
<sequence>MSSKNDTSSAIGLKAIRTLDKIVDNVLLVALVIVLLFSVYIVYDNRQTVQTASASSFEQYRPSEEESFAGLVSENDEVFGWVSVYGTGIDYPIAQGENNYKYVSTDVRNKPSLAGSIFLDAKNDRAFTDFNSIIYGHHMAESAMFGDIDKFGATEYLEEHAYGELYTAVTDTYYGVEFFAYVMGDAYDWKLYDPAIAGEAEAQAYVDYLDSIAVASRDVDVSASDRIVLLSTCASEPTNGRHVIVGKLTDERFENTFGTERADQSGLARIDALSNVSLVVVSLIVIVLASVLVYVLKRRKDAITAP</sequence>
<keyword evidence="1" id="KW-1133">Transmembrane helix</keyword>
<reference evidence="2 3" key="1">
    <citation type="submission" date="2024-04" db="EMBL/GenBank/DDBJ databases">
        <title>Human intestinal bacterial collection.</title>
        <authorList>
            <person name="Pauvert C."/>
            <person name="Hitch T.C.A."/>
            <person name="Clavel T."/>
        </authorList>
    </citation>
    <scope>NUCLEOTIDE SEQUENCE [LARGE SCALE GENOMIC DNA]</scope>
    <source>
        <strain evidence="2 3">CLA-KB-H42</strain>
    </source>
</reference>
<dbReference type="Proteomes" id="UP001487305">
    <property type="component" value="Unassembled WGS sequence"/>
</dbReference>
<dbReference type="InterPro" id="IPR009835">
    <property type="entry name" value="SrtB"/>
</dbReference>
<dbReference type="NCBIfam" id="TIGR03064">
    <property type="entry name" value="sortase_srtB"/>
    <property type="match status" value="1"/>
</dbReference>
<name>A0ABV1JA48_9ACTN</name>
<dbReference type="EC" id="3.4.22.71" evidence="2"/>
<protein>
    <submittedName>
        <fullName evidence="2">Class B sortase</fullName>
        <ecNumber evidence="2">3.4.22.71</ecNumber>
    </submittedName>
</protein>
<evidence type="ECO:0000256" key="1">
    <source>
        <dbReference type="SAM" id="Phobius"/>
    </source>
</evidence>
<dbReference type="RefSeq" id="WP_102375498.1">
    <property type="nucleotide sequence ID" value="NZ_JBBNOP010000001.1"/>
</dbReference>
<comment type="caution">
    <text evidence="2">The sequence shown here is derived from an EMBL/GenBank/DDBJ whole genome shotgun (WGS) entry which is preliminary data.</text>
</comment>
<dbReference type="SUPFAM" id="SSF63817">
    <property type="entry name" value="Sortase"/>
    <property type="match status" value="1"/>
</dbReference>
<dbReference type="CDD" id="cd05826">
    <property type="entry name" value="Sortase_B"/>
    <property type="match status" value="1"/>
</dbReference>
<feature type="transmembrane region" description="Helical" evidence="1">
    <location>
        <begin position="22"/>
        <end position="43"/>
    </location>
</feature>
<dbReference type="InterPro" id="IPR023365">
    <property type="entry name" value="Sortase_dom-sf"/>
</dbReference>
<organism evidence="2 3">
    <name type="scientific">Raoultibacter massiliensis</name>
    <dbReference type="NCBI Taxonomy" id="1852371"/>
    <lineage>
        <taxon>Bacteria</taxon>
        <taxon>Bacillati</taxon>
        <taxon>Actinomycetota</taxon>
        <taxon>Coriobacteriia</taxon>
        <taxon>Eggerthellales</taxon>
        <taxon>Eggerthellaceae</taxon>
        <taxon>Raoultibacter</taxon>
    </lineage>
</organism>
<dbReference type="GO" id="GO:0016787">
    <property type="term" value="F:hydrolase activity"/>
    <property type="evidence" value="ECO:0007669"/>
    <property type="project" value="UniProtKB-KW"/>
</dbReference>
<proteinExistence type="predicted"/>
<keyword evidence="1" id="KW-0812">Transmembrane</keyword>
<gene>
    <name evidence="2" type="primary">srtB</name>
    <name evidence="2" type="ORF">AAA083_01135</name>
</gene>
<evidence type="ECO:0000313" key="3">
    <source>
        <dbReference type="Proteomes" id="UP001487305"/>
    </source>
</evidence>
<keyword evidence="1" id="KW-0472">Membrane</keyword>
<accession>A0ABV1JA48</accession>